<keyword evidence="2" id="KW-0813">Transport</keyword>
<dbReference type="GO" id="GO:0009279">
    <property type="term" value="C:cell outer membrane"/>
    <property type="evidence" value="ECO:0007669"/>
    <property type="project" value="UniProtKB-SubCell"/>
</dbReference>
<reference evidence="7" key="1">
    <citation type="journal article" date="2012" name="PLoS ONE">
        <title>Gene sets for utilization of primary and secondary nutrition supplies in the distal gut of endangered iberian lynx.</title>
        <authorList>
            <person name="Alcaide M."/>
            <person name="Messina E."/>
            <person name="Richter M."/>
            <person name="Bargiela R."/>
            <person name="Peplies J."/>
            <person name="Huws S.A."/>
            <person name="Newbold C.J."/>
            <person name="Golyshin P.N."/>
            <person name="Simon M.A."/>
            <person name="Lopez G."/>
            <person name="Yakimov M.M."/>
            <person name="Ferrer M."/>
        </authorList>
    </citation>
    <scope>NUCLEOTIDE SEQUENCE</scope>
</reference>
<name>J9CT26_9ZZZZ</name>
<proteinExistence type="predicted"/>
<dbReference type="GO" id="GO:0015562">
    <property type="term" value="F:efflux transmembrane transporter activity"/>
    <property type="evidence" value="ECO:0007669"/>
    <property type="project" value="InterPro"/>
</dbReference>
<dbReference type="GO" id="GO:1990281">
    <property type="term" value="C:efflux pump complex"/>
    <property type="evidence" value="ECO:0007669"/>
    <property type="project" value="TreeGrafter"/>
</dbReference>
<dbReference type="EMBL" id="AMCI01002193">
    <property type="protein sequence ID" value="EJX03371.1"/>
    <property type="molecule type" value="Genomic_DNA"/>
</dbReference>
<dbReference type="AlphaFoldDB" id="J9CT26"/>
<evidence type="ECO:0000256" key="4">
    <source>
        <dbReference type="ARBA" id="ARBA00022692"/>
    </source>
</evidence>
<evidence type="ECO:0000256" key="3">
    <source>
        <dbReference type="ARBA" id="ARBA00022452"/>
    </source>
</evidence>
<sequence length="373" mass="41413">MGSVAPQLGGMLNGVGQGIVDAFHTDTRNAAMGSILFTQPLYMGGKIRAYHRITRYAENIAGHQLKADEQQVILNVDQAYWQVVSLANKRKLAEQYRDMLQQIDNDVLKMIQEGVATKANELSVSVKLNEAEMTLCKVEDGLSLSRMLLCQLCGLPLDQAILLADEDAETLSFASPVVTADTTAAFNNRPEIQQLEQASQIYQEKVKIARSAFLPQIALAGGFTTTYPGLTNGFEKKFKGMWNIGVTLSMPVWNWGESRYKIRSAKAEAQVAALQTADVREKITLQLHQAVFRVNEANKKLTMAAKNLEKADENLRTAKIGFAEGVITTSDLLAAQTAWMQANSEHIDAQIDTRMSHLLFDKAHRHPRCPHRR</sequence>
<protein>
    <submittedName>
        <fullName evidence="7">Outer membrane efflux protein</fullName>
    </submittedName>
</protein>
<keyword evidence="4" id="KW-0812">Transmembrane</keyword>
<accession>J9CT26</accession>
<dbReference type="SUPFAM" id="SSF56954">
    <property type="entry name" value="Outer membrane efflux proteins (OEP)"/>
    <property type="match status" value="1"/>
</dbReference>
<comment type="subcellular location">
    <subcellularLocation>
        <location evidence="1">Cell outer membrane</location>
    </subcellularLocation>
</comment>
<organism evidence="7">
    <name type="scientific">gut metagenome</name>
    <dbReference type="NCBI Taxonomy" id="749906"/>
    <lineage>
        <taxon>unclassified sequences</taxon>
        <taxon>metagenomes</taxon>
        <taxon>organismal metagenomes</taxon>
    </lineage>
</organism>
<evidence type="ECO:0000256" key="6">
    <source>
        <dbReference type="ARBA" id="ARBA00023237"/>
    </source>
</evidence>
<evidence type="ECO:0000256" key="5">
    <source>
        <dbReference type="ARBA" id="ARBA00023136"/>
    </source>
</evidence>
<dbReference type="Pfam" id="PF02321">
    <property type="entry name" value="OEP"/>
    <property type="match status" value="2"/>
</dbReference>
<evidence type="ECO:0000256" key="1">
    <source>
        <dbReference type="ARBA" id="ARBA00004442"/>
    </source>
</evidence>
<gene>
    <name evidence="7" type="ORF">EVA_08523</name>
</gene>
<keyword evidence="5" id="KW-0472">Membrane</keyword>
<dbReference type="InterPro" id="IPR003423">
    <property type="entry name" value="OMP_efflux"/>
</dbReference>
<dbReference type="PANTHER" id="PTHR30026">
    <property type="entry name" value="OUTER MEMBRANE PROTEIN TOLC"/>
    <property type="match status" value="1"/>
</dbReference>
<keyword evidence="3" id="KW-1134">Transmembrane beta strand</keyword>
<keyword evidence="6" id="KW-0998">Cell outer membrane</keyword>
<evidence type="ECO:0000313" key="7">
    <source>
        <dbReference type="EMBL" id="EJX03371.1"/>
    </source>
</evidence>
<dbReference type="PANTHER" id="PTHR30026:SF20">
    <property type="entry name" value="OUTER MEMBRANE PROTEIN TOLC"/>
    <property type="match status" value="1"/>
</dbReference>
<dbReference type="GO" id="GO:0015288">
    <property type="term" value="F:porin activity"/>
    <property type="evidence" value="ECO:0007669"/>
    <property type="project" value="TreeGrafter"/>
</dbReference>
<evidence type="ECO:0000256" key="2">
    <source>
        <dbReference type="ARBA" id="ARBA00022448"/>
    </source>
</evidence>
<comment type="caution">
    <text evidence="7">The sequence shown here is derived from an EMBL/GenBank/DDBJ whole genome shotgun (WGS) entry which is preliminary data.</text>
</comment>
<dbReference type="Gene3D" id="1.20.1600.10">
    <property type="entry name" value="Outer membrane efflux proteins (OEP)"/>
    <property type="match status" value="1"/>
</dbReference>
<dbReference type="InterPro" id="IPR051906">
    <property type="entry name" value="TolC-like"/>
</dbReference>